<dbReference type="Proteomes" id="UP001620626">
    <property type="component" value="Unassembled WGS sequence"/>
</dbReference>
<comment type="caution">
    <text evidence="3">The sequence shown here is derived from an EMBL/GenBank/DDBJ whole genome shotgun (WGS) entry which is preliminary data.</text>
</comment>
<evidence type="ECO:0000313" key="4">
    <source>
        <dbReference type="EMBL" id="KAL3114547.1"/>
    </source>
</evidence>
<dbReference type="AlphaFoldDB" id="A0ABD2LH46"/>
<evidence type="ECO:0000256" key="2">
    <source>
        <dbReference type="SAM" id="Phobius"/>
    </source>
</evidence>
<feature type="transmembrane region" description="Helical" evidence="2">
    <location>
        <begin position="124"/>
        <end position="143"/>
    </location>
</feature>
<feature type="transmembrane region" description="Helical" evidence="2">
    <location>
        <begin position="192"/>
        <end position="214"/>
    </location>
</feature>
<evidence type="ECO:0000256" key="1">
    <source>
        <dbReference type="SAM" id="MobiDB-lite"/>
    </source>
</evidence>
<proteinExistence type="predicted"/>
<accession>A0ABD2LH46</accession>
<dbReference type="EMBL" id="JBICBT010000413">
    <property type="protein sequence ID" value="KAL3114545.1"/>
    <property type="molecule type" value="Genomic_DNA"/>
</dbReference>
<dbReference type="EMBL" id="JBICBT010000413">
    <property type="protein sequence ID" value="KAL3114547.1"/>
    <property type="molecule type" value="Genomic_DNA"/>
</dbReference>
<keyword evidence="2" id="KW-1133">Transmembrane helix</keyword>
<name>A0ABD2LH46_9BILA</name>
<evidence type="ECO:0000313" key="3">
    <source>
        <dbReference type="EMBL" id="KAL3114545.1"/>
    </source>
</evidence>
<sequence>MSLTAQNSSGPASTSVAERRERRRQKILQNAEDRISKILTAHGGERRQAPTIDGMYGEERTDSGGETAPVELTSNGGPSVMDDGAGQCRLINCRERFDCHRLSVAASFGVLLRLLVHFDLVRSVPLTFLPAFIACQFFLCFRFSKGVTLNAQDSLLTNFLLVCGLNERIVRLGALFFDVFWQFVTDFCSTTFAFLVTHCLFIVLKLCHLFIVSFF</sequence>
<feature type="region of interest" description="Disordered" evidence="1">
    <location>
        <begin position="48"/>
        <end position="68"/>
    </location>
</feature>
<feature type="compositionally biased region" description="Polar residues" evidence="1">
    <location>
        <begin position="1"/>
        <end position="16"/>
    </location>
</feature>
<keyword evidence="5" id="KW-1185">Reference proteome</keyword>
<feature type="region of interest" description="Disordered" evidence="1">
    <location>
        <begin position="1"/>
        <end position="30"/>
    </location>
</feature>
<evidence type="ECO:0008006" key="6">
    <source>
        <dbReference type="Google" id="ProtNLM"/>
    </source>
</evidence>
<evidence type="ECO:0000313" key="5">
    <source>
        <dbReference type="Proteomes" id="UP001620626"/>
    </source>
</evidence>
<organism evidence="3 5">
    <name type="scientific">Heterodera trifolii</name>
    <dbReference type="NCBI Taxonomy" id="157864"/>
    <lineage>
        <taxon>Eukaryota</taxon>
        <taxon>Metazoa</taxon>
        <taxon>Ecdysozoa</taxon>
        <taxon>Nematoda</taxon>
        <taxon>Chromadorea</taxon>
        <taxon>Rhabditida</taxon>
        <taxon>Tylenchina</taxon>
        <taxon>Tylenchomorpha</taxon>
        <taxon>Tylenchoidea</taxon>
        <taxon>Heteroderidae</taxon>
        <taxon>Heteroderinae</taxon>
        <taxon>Heterodera</taxon>
    </lineage>
</organism>
<feature type="transmembrane region" description="Helical" evidence="2">
    <location>
        <begin position="155"/>
        <end position="180"/>
    </location>
</feature>
<keyword evidence="2" id="KW-0472">Membrane</keyword>
<gene>
    <name evidence="3" type="ORF">niasHT_014352</name>
    <name evidence="4" type="ORF">niasHT_014354</name>
</gene>
<reference evidence="3 5" key="1">
    <citation type="submission" date="2024-10" db="EMBL/GenBank/DDBJ databases">
        <authorList>
            <person name="Kim D."/>
        </authorList>
    </citation>
    <scope>NUCLEOTIDE SEQUENCE [LARGE SCALE GENOMIC DNA]</scope>
    <source>
        <strain evidence="3">BH-2024</strain>
    </source>
</reference>
<protein>
    <recommendedName>
        <fullName evidence="6">BHLH domain-containing protein</fullName>
    </recommendedName>
</protein>
<keyword evidence="2" id="KW-0812">Transmembrane</keyword>